<dbReference type="FunFam" id="3.90.1430.10:FF:000002">
    <property type="entry name" value="Elongation factor like GTPase 1"/>
    <property type="match status" value="1"/>
</dbReference>
<dbReference type="Pfam" id="PF00009">
    <property type="entry name" value="GTP_EFTU"/>
    <property type="match status" value="1"/>
</dbReference>
<dbReference type="AlphaFoldDB" id="A0A317XYA7"/>
<dbReference type="SUPFAM" id="SSF54980">
    <property type="entry name" value="EF-G C-terminal domain-like"/>
    <property type="match status" value="2"/>
</dbReference>
<dbReference type="InterPro" id="IPR009000">
    <property type="entry name" value="Transl_B-barrel_sf"/>
</dbReference>
<gene>
    <name evidence="12" type="ORF">BCV70DRAFT_209637</name>
</gene>
<dbReference type="InterPro" id="IPR041095">
    <property type="entry name" value="EFG_II"/>
</dbReference>
<feature type="domain" description="Tr-type G" evidence="11">
    <location>
        <begin position="36"/>
        <end position="322"/>
    </location>
</feature>
<organism evidence="12 13">
    <name type="scientific">Testicularia cyperi</name>
    <dbReference type="NCBI Taxonomy" id="1882483"/>
    <lineage>
        <taxon>Eukaryota</taxon>
        <taxon>Fungi</taxon>
        <taxon>Dikarya</taxon>
        <taxon>Basidiomycota</taxon>
        <taxon>Ustilaginomycotina</taxon>
        <taxon>Ustilaginomycetes</taxon>
        <taxon>Ustilaginales</taxon>
        <taxon>Anthracoideaceae</taxon>
        <taxon>Testicularia</taxon>
    </lineage>
</organism>
<dbReference type="InterPro" id="IPR035647">
    <property type="entry name" value="EFG_III/V"/>
</dbReference>
<dbReference type="InterPro" id="IPR020568">
    <property type="entry name" value="Ribosomal_Su5_D2-typ_SF"/>
</dbReference>
<dbReference type="PROSITE" id="PS51722">
    <property type="entry name" value="G_TR_2"/>
    <property type="match status" value="1"/>
</dbReference>
<keyword evidence="5" id="KW-0378">Hydrolase</keyword>
<feature type="compositionally biased region" description="Basic and acidic residues" evidence="10">
    <location>
        <begin position="540"/>
        <end position="562"/>
    </location>
</feature>
<evidence type="ECO:0000256" key="3">
    <source>
        <dbReference type="ARBA" id="ARBA00022517"/>
    </source>
</evidence>
<dbReference type="FunFam" id="3.30.70.240:FF:000006">
    <property type="entry name" value="Elongation factor like GTPase 1"/>
    <property type="match status" value="1"/>
</dbReference>
<dbReference type="GO" id="GO:0005829">
    <property type="term" value="C:cytosol"/>
    <property type="evidence" value="ECO:0007669"/>
    <property type="project" value="TreeGrafter"/>
</dbReference>
<evidence type="ECO:0000256" key="1">
    <source>
        <dbReference type="ARBA" id="ARBA00004496"/>
    </source>
</evidence>
<evidence type="ECO:0000256" key="8">
    <source>
        <dbReference type="ARBA" id="ARBA00068031"/>
    </source>
</evidence>
<dbReference type="GO" id="GO:0005525">
    <property type="term" value="F:GTP binding"/>
    <property type="evidence" value="ECO:0007669"/>
    <property type="project" value="UniProtKB-KW"/>
</dbReference>
<keyword evidence="2" id="KW-0963">Cytoplasm</keyword>
<dbReference type="Proteomes" id="UP000246740">
    <property type="component" value="Unassembled WGS sequence"/>
</dbReference>
<dbReference type="Pfam" id="PF25118">
    <property type="entry name" value="EFL1"/>
    <property type="match status" value="1"/>
</dbReference>
<keyword evidence="13" id="KW-1185">Reference proteome</keyword>
<evidence type="ECO:0000259" key="11">
    <source>
        <dbReference type="PROSITE" id="PS51722"/>
    </source>
</evidence>
<dbReference type="PANTHER" id="PTHR42908:SF3">
    <property type="entry name" value="ELONGATION FACTOR-LIKE GTPASE 1"/>
    <property type="match status" value="1"/>
</dbReference>
<dbReference type="InterPro" id="IPR014721">
    <property type="entry name" value="Ribsml_uS5_D2-typ_fold_subgr"/>
</dbReference>
<dbReference type="InterPro" id="IPR005225">
    <property type="entry name" value="Small_GTP-bd"/>
</dbReference>
<dbReference type="EMBL" id="KZ819188">
    <property type="protein sequence ID" value="PWZ03264.1"/>
    <property type="molecule type" value="Genomic_DNA"/>
</dbReference>
<dbReference type="CDD" id="cd04096">
    <property type="entry name" value="eEF2_snRNP_like_C"/>
    <property type="match status" value="1"/>
</dbReference>
<dbReference type="FunFam" id="3.40.50.300:FF:000746">
    <property type="entry name" value="Ribosome assembly protein 1"/>
    <property type="match status" value="1"/>
</dbReference>
<dbReference type="InterPro" id="IPR027417">
    <property type="entry name" value="P-loop_NTPase"/>
</dbReference>
<dbReference type="Gene3D" id="3.40.50.300">
    <property type="entry name" value="P-loop containing nucleotide triphosphate hydrolases"/>
    <property type="match status" value="1"/>
</dbReference>
<protein>
    <recommendedName>
        <fullName evidence="8">Ribosome assembly protein 1</fullName>
    </recommendedName>
    <alternativeName>
        <fullName evidence="9">Elongation factor-like 1</fullName>
    </alternativeName>
</protein>
<evidence type="ECO:0000313" key="12">
    <source>
        <dbReference type="EMBL" id="PWZ03264.1"/>
    </source>
</evidence>
<evidence type="ECO:0000256" key="6">
    <source>
        <dbReference type="ARBA" id="ARBA00023134"/>
    </source>
</evidence>
<evidence type="ECO:0000313" key="13">
    <source>
        <dbReference type="Proteomes" id="UP000246740"/>
    </source>
</evidence>
<dbReference type="SUPFAM" id="SSF50447">
    <property type="entry name" value="Translation proteins"/>
    <property type="match status" value="1"/>
</dbReference>
<dbReference type="Pfam" id="PF14492">
    <property type="entry name" value="EFG_III"/>
    <property type="match status" value="1"/>
</dbReference>
<dbReference type="Gene3D" id="3.30.70.870">
    <property type="entry name" value="Elongation Factor G (Translational Gtpase), domain 3"/>
    <property type="match status" value="1"/>
</dbReference>
<dbReference type="PRINTS" id="PR00315">
    <property type="entry name" value="ELONGATNFCT"/>
</dbReference>
<dbReference type="GO" id="GO:0003746">
    <property type="term" value="F:translation elongation factor activity"/>
    <property type="evidence" value="ECO:0007669"/>
    <property type="project" value="UniProtKB-KW"/>
</dbReference>
<dbReference type="Gene3D" id="3.30.230.10">
    <property type="match status" value="1"/>
</dbReference>
<dbReference type="SUPFAM" id="SSF52540">
    <property type="entry name" value="P-loop containing nucleoside triphosphate hydrolases"/>
    <property type="match status" value="1"/>
</dbReference>
<dbReference type="Gene3D" id="3.30.70.240">
    <property type="match status" value="1"/>
</dbReference>
<dbReference type="GO" id="GO:0043022">
    <property type="term" value="F:ribosome binding"/>
    <property type="evidence" value="ECO:0007669"/>
    <property type="project" value="TreeGrafter"/>
</dbReference>
<dbReference type="FunCoup" id="A0A317XYA7">
    <property type="interactions" value="396"/>
</dbReference>
<evidence type="ECO:0000256" key="9">
    <source>
        <dbReference type="ARBA" id="ARBA00081809"/>
    </source>
</evidence>
<dbReference type="CDD" id="cd01681">
    <property type="entry name" value="aeEF2_snRNP_like_IV"/>
    <property type="match status" value="1"/>
</dbReference>
<dbReference type="InterPro" id="IPR000640">
    <property type="entry name" value="EFG_V-like"/>
</dbReference>
<dbReference type="NCBIfam" id="TIGR00231">
    <property type="entry name" value="small_GTP"/>
    <property type="match status" value="1"/>
</dbReference>
<feature type="region of interest" description="Disordered" evidence="10">
    <location>
        <begin position="904"/>
        <end position="943"/>
    </location>
</feature>
<dbReference type="Gene3D" id="2.40.30.10">
    <property type="entry name" value="Translation factors"/>
    <property type="match status" value="1"/>
</dbReference>
<dbReference type="FunFam" id="3.30.70.870:FF:000002">
    <property type="entry name" value="Translation elongation factor 2"/>
    <property type="match status" value="1"/>
</dbReference>
<dbReference type="GO" id="GO:1990904">
    <property type="term" value="C:ribonucleoprotein complex"/>
    <property type="evidence" value="ECO:0007669"/>
    <property type="project" value="TreeGrafter"/>
</dbReference>
<dbReference type="CDD" id="cd16261">
    <property type="entry name" value="EF2_snRNP_III"/>
    <property type="match status" value="1"/>
</dbReference>
<keyword evidence="3" id="KW-0690">Ribosome biogenesis</keyword>
<keyword evidence="6" id="KW-0342">GTP-binding</keyword>
<dbReference type="GO" id="GO:0042256">
    <property type="term" value="P:cytosolic ribosome assembly"/>
    <property type="evidence" value="ECO:0007669"/>
    <property type="project" value="TreeGrafter"/>
</dbReference>
<keyword evidence="12" id="KW-0251">Elongation factor</keyword>
<evidence type="ECO:0000256" key="7">
    <source>
        <dbReference type="ARBA" id="ARBA00048548"/>
    </source>
</evidence>
<dbReference type="GO" id="GO:0003924">
    <property type="term" value="F:GTPase activity"/>
    <property type="evidence" value="ECO:0007669"/>
    <property type="project" value="InterPro"/>
</dbReference>
<dbReference type="CDD" id="cd16268">
    <property type="entry name" value="EF2_II"/>
    <property type="match status" value="1"/>
</dbReference>
<feature type="compositionally biased region" description="Polar residues" evidence="10">
    <location>
        <begin position="241"/>
        <end position="250"/>
    </location>
</feature>
<comment type="subcellular location">
    <subcellularLocation>
        <location evidence="1">Cytoplasm</location>
    </subcellularLocation>
</comment>
<dbReference type="CDD" id="cd01885">
    <property type="entry name" value="EF2"/>
    <property type="match status" value="1"/>
</dbReference>
<dbReference type="OrthoDB" id="364892at2759"/>
<feature type="region of interest" description="Disordered" evidence="10">
    <location>
        <begin position="512"/>
        <end position="562"/>
    </location>
</feature>
<dbReference type="PANTHER" id="PTHR42908">
    <property type="entry name" value="TRANSLATION ELONGATION FACTOR-RELATED"/>
    <property type="match status" value="1"/>
</dbReference>
<dbReference type="STRING" id="1882483.A0A317XYA7"/>
<evidence type="ECO:0000256" key="10">
    <source>
        <dbReference type="SAM" id="MobiDB-lite"/>
    </source>
</evidence>
<dbReference type="Gene3D" id="3.90.1430.10">
    <property type="entry name" value="Yeast translation eEF2 (G' domain)"/>
    <property type="match status" value="1"/>
</dbReference>
<reference evidence="12 13" key="1">
    <citation type="journal article" date="2018" name="Mol. Biol. Evol.">
        <title>Broad Genomic Sampling Reveals a Smut Pathogenic Ancestry of the Fungal Clade Ustilaginomycotina.</title>
        <authorList>
            <person name="Kijpornyongpan T."/>
            <person name="Mondo S.J."/>
            <person name="Barry K."/>
            <person name="Sandor L."/>
            <person name="Lee J."/>
            <person name="Lipzen A."/>
            <person name="Pangilinan J."/>
            <person name="LaButti K."/>
            <person name="Hainaut M."/>
            <person name="Henrissat B."/>
            <person name="Grigoriev I.V."/>
            <person name="Spatafora J.W."/>
            <person name="Aime M.C."/>
        </authorList>
    </citation>
    <scope>NUCLEOTIDE SEQUENCE [LARGE SCALE GENOMIC DNA]</scope>
    <source>
        <strain evidence="12 13">MCA 3645</strain>
    </source>
</reference>
<keyword evidence="12" id="KW-0648">Protein biosynthesis</keyword>
<accession>A0A317XYA7</accession>
<dbReference type="InterPro" id="IPR056752">
    <property type="entry name" value="EFL1"/>
</dbReference>
<comment type="catalytic activity">
    <reaction evidence="7">
        <text>GTP + H2O = GDP + phosphate + H(+)</text>
        <dbReference type="Rhea" id="RHEA:19669"/>
        <dbReference type="ChEBI" id="CHEBI:15377"/>
        <dbReference type="ChEBI" id="CHEBI:15378"/>
        <dbReference type="ChEBI" id="CHEBI:37565"/>
        <dbReference type="ChEBI" id="CHEBI:43474"/>
        <dbReference type="ChEBI" id="CHEBI:58189"/>
    </reaction>
</comment>
<dbReference type="Pfam" id="PF00679">
    <property type="entry name" value="EFG_C"/>
    <property type="match status" value="1"/>
</dbReference>
<evidence type="ECO:0000256" key="4">
    <source>
        <dbReference type="ARBA" id="ARBA00022741"/>
    </source>
</evidence>
<dbReference type="InterPro" id="IPR000795">
    <property type="entry name" value="T_Tr_GTP-bd_dom"/>
</dbReference>
<sequence>MVRSEDAPAMREPSGENLTSRISAVCAPYGKHFSSHNVRCCTLIGHVDHGKSSFADSLLAANNIISARMAGQIRYLDSREDEQERGITMEASAVSLSVKMRVHDPNKGWDPENLPPVQDFMINLIDTPGHVDFSSEVSTASRLCDGALLIVDVVEGVCAQTVTVLRQAWQDGLEPILVLNKLDRLITELKLSPNEAYHHLIQVIEQVNAVIGSFFASARMDDDERWHEEREKRIAARKAAQNDSIAANTNADDDSQDAELREERDDEDIYFDPSKGNVIFASAIDNWAFRLERFAMLYAKKMGLQEQKLRKVLWGDFYFDPKSKRVLSQKQKEKEKRPLKPMFVQFVLENIWSVYDAVVENRDQDKIEKIVNSLNLKIHPRDLKSKDASTLVKAIFSQWLPLASCAFAAIVYVIPPTSKAQAKRIPMMLNPDMSYFDRGSYTAKSRLEEHLMNAEIGPKANRIAYVSKMFAVKKDDLPEGKKAPLTAEQMREKARESRERQAAVRAALAATGATMEGGNDAGAESGLNGPNGGTSLEEAEAQRAARLREQQDREAEKEKVEIESDGSEEVVLGFARLYSGTVRVGQWMYAVLPKYNTSLPPSHPANAKHIRAFPLESLYMIMGRDLLSVNEVPAGNVFAIRGMEGKVLRNATLCAPPMVPPYSVERAQDPASIDAAMASSTFVNLAGINMLSAPIVRVALEPTNPQDMPKLVEGLKLLNQADPCVESLVQDTGEHVILTAGELHLERCLKDLRERFAKCEIQVSPPLVPFRETCVRAPEMPPPKVEGALRGTADGSVASGAVTYRVRAVPLPKPVFDLLLANAETLRRLQRRAHSSEAHIADDADNVGAVDAAGSQASKTVRADKFWSSLEEALNKCGQDRTGEDWREVVERIVAFGPRRVGPNILVDRTGGSEATSHGLRNRTDPSRAGTRQNSGIATPSAACHAGAVATSTNDTAKNAEKELSDALNSLNVSGDGEVTHSSEGQDGKAINLAPLQESIDAGFQFATNSGPMCAEPMQGLAFFVESLILSGSNASGSVTTSSITGPLISAFRDTCRTGLLDWSPRLMLAMYSCDIQASTEVLGKVHAVLAKRRGKIISEEMKEGTSFFTVGSLLPVVESFGFADEIRKRTSGAASPQLIFKGFELFDLDPFWVPRTEEELEDLGEKGDRENIAKKYMDSVRKRKGMFVTQRIVEAAEKQRTLKSN</sequence>
<name>A0A317XYA7_9BASI</name>
<keyword evidence="4" id="KW-0547">Nucleotide-binding</keyword>
<proteinExistence type="predicted"/>
<evidence type="ECO:0000256" key="2">
    <source>
        <dbReference type="ARBA" id="ARBA00022490"/>
    </source>
</evidence>
<evidence type="ECO:0000256" key="5">
    <source>
        <dbReference type="ARBA" id="ARBA00022801"/>
    </source>
</evidence>
<dbReference type="InParanoid" id="A0A317XYA7"/>
<feature type="region of interest" description="Disordered" evidence="10">
    <location>
        <begin position="237"/>
        <end position="265"/>
    </location>
</feature>
<dbReference type="SMART" id="SM00838">
    <property type="entry name" value="EFG_C"/>
    <property type="match status" value="1"/>
</dbReference>
<dbReference type="SUPFAM" id="SSF54211">
    <property type="entry name" value="Ribosomal protein S5 domain 2-like"/>
    <property type="match status" value="1"/>
</dbReference>